<sequence length="78" mass="9460">MTEDQFRESEKIFRELKEQQRGRERTERLMSRGAPAYGLGFETELIEHPEDLLKAIWGVYLDHYTRREAELTKRFKEL</sequence>
<organism evidence="1 2">
    <name type="scientific">Dyadobacter chenwenxiniae</name>
    <dbReference type="NCBI Taxonomy" id="2906456"/>
    <lineage>
        <taxon>Bacteria</taxon>
        <taxon>Pseudomonadati</taxon>
        <taxon>Bacteroidota</taxon>
        <taxon>Cytophagia</taxon>
        <taxon>Cytophagales</taxon>
        <taxon>Spirosomataceae</taxon>
        <taxon>Dyadobacter</taxon>
    </lineage>
</organism>
<gene>
    <name evidence="1" type="ORF">LXM26_00370</name>
</gene>
<evidence type="ECO:0000313" key="2">
    <source>
        <dbReference type="Proteomes" id="UP001139000"/>
    </source>
</evidence>
<name>A0A9X1PF16_9BACT</name>
<accession>A0A9X1PF16</accession>
<protein>
    <submittedName>
        <fullName evidence="1">Uncharacterized protein</fullName>
    </submittedName>
</protein>
<evidence type="ECO:0000313" key="1">
    <source>
        <dbReference type="EMBL" id="MCF0059927.1"/>
    </source>
</evidence>
<keyword evidence="2" id="KW-1185">Reference proteome</keyword>
<dbReference type="EMBL" id="JAJTTC010000001">
    <property type="protein sequence ID" value="MCF0059927.1"/>
    <property type="molecule type" value="Genomic_DNA"/>
</dbReference>
<reference evidence="1" key="1">
    <citation type="submission" date="2021-12" db="EMBL/GenBank/DDBJ databases">
        <title>Novel species in genus Dyadobacter.</title>
        <authorList>
            <person name="Ma C."/>
        </authorList>
    </citation>
    <scope>NUCLEOTIDE SEQUENCE</scope>
    <source>
        <strain evidence="1">LJ419</strain>
    </source>
</reference>
<proteinExistence type="predicted"/>
<comment type="caution">
    <text evidence="1">The sequence shown here is derived from an EMBL/GenBank/DDBJ whole genome shotgun (WGS) entry which is preliminary data.</text>
</comment>
<dbReference type="RefSeq" id="WP_234652221.1">
    <property type="nucleotide sequence ID" value="NZ_CP094997.1"/>
</dbReference>
<dbReference type="AlphaFoldDB" id="A0A9X1PF16"/>
<dbReference type="Proteomes" id="UP001139000">
    <property type="component" value="Unassembled WGS sequence"/>
</dbReference>